<organism evidence="2 3">
    <name type="scientific">Nonomuraea salmonea</name>
    <dbReference type="NCBI Taxonomy" id="46181"/>
    <lineage>
        <taxon>Bacteria</taxon>
        <taxon>Bacillati</taxon>
        <taxon>Actinomycetota</taxon>
        <taxon>Actinomycetes</taxon>
        <taxon>Streptosporangiales</taxon>
        <taxon>Streptosporangiaceae</taxon>
        <taxon>Nonomuraea</taxon>
    </lineage>
</organism>
<reference evidence="2 3" key="1">
    <citation type="submission" date="2024-09" db="EMBL/GenBank/DDBJ databases">
        <authorList>
            <person name="Sun Q."/>
            <person name="Mori K."/>
        </authorList>
    </citation>
    <scope>NUCLEOTIDE SEQUENCE [LARGE SCALE GENOMIC DNA]</scope>
    <source>
        <strain evidence="2 3">JCM 3324</strain>
    </source>
</reference>
<gene>
    <name evidence="2" type="ORF">ACFFR3_36370</name>
</gene>
<keyword evidence="1" id="KW-0732">Signal</keyword>
<accession>A0ABV5NXM2</accession>
<protein>
    <recommendedName>
        <fullName evidence="4">Secreted protein</fullName>
    </recommendedName>
</protein>
<keyword evidence="3" id="KW-1185">Reference proteome</keyword>
<comment type="caution">
    <text evidence="2">The sequence shown here is derived from an EMBL/GenBank/DDBJ whole genome shotgun (WGS) entry which is preliminary data.</text>
</comment>
<dbReference type="Proteomes" id="UP001589568">
    <property type="component" value="Unassembled WGS sequence"/>
</dbReference>
<name>A0ABV5NXM2_9ACTN</name>
<feature type="chain" id="PRO_5045454929" description="Secreted protein" evidence="1">
    <location>
        <begin position="27"/>
        <end position="129"/>
    </location>
</feature>
<proteinExistence type="predicted"/>
<dbReference type="EMBL" id="JBHMCF010000040">
    <property type="protein sequence ID" value="MFB9474997.1"/>
    <property type="molecule type" value="Genomic_DNA"/>
</dbReference>
<feature type="signal peptide" evidence="1">
    <location>
        <begin position="1"/>
        <end position="26"/>
    </location>
</feature>
<evidence type="ECO:0000313" key="2">
    <source>
        <dbReference type="EMBL" id="MFB9474997.1"/>
    </source>
</evidence>
<evidence type="ECO:0008006" key="4">
    <source>
        <dbReference type="Google" id="ProtNLM"/>
    </source>
</evidence>
<sequence>MFKRRLAVLGAAAVLAVTGLGGSALADGADPADAVRSSAPGVKVTCTTADGKVVELARAMPASEIGSHEAAEAPPFGRTEALKEGVPAEVADTVEFLPVRVAALAEGSAEAPAGTPAEAITITCKRADR</sequence>
<evidence type="ECO:0000313" key="3">
    <source>
        <dbReference type="Proteomes" id="UP001589568"/>
    </source>
</evidence>
<evidence type="ECO:0000256" key="1">
    <source>
        <dbReference type="SAM" id="SignalP"/>
    </source>
</evidence>
<dbReference type="RefSeq" id="WP_345393404.1">
    <property type="nucleotide sequence ID" value="NZ_BAAAXS010000001.1"/>
</dbReference>